<sequence>MKDENKNCSDMNNRGTVTLKDGEKIVIRLSTHNPALNIATRKHYEGNDNVTFLYQEDDTPSLSKYWEKLAERANIPDVDSDTYQPPVTTSFLIPKLKDLNKSSLSLNDREEESFYANIEREWRIKKEREKLRREKETDIDRRITEFQIEIQRRLAHDDRIIMSPERGTYSETMKSETDESLIILSDIENNYAHLSHNNETIESSGENSSNQDLVIESVYHDNEDSCGSSENILEYDSKQMTQNERFTTFTKDYQNSTDLSVEPSASEVVDSEEHSDSDYSVLSSQASIEQTFHSTIQTKIGEDRDLDNTNDSKDAQDIDLEEPEVQISGLHEFDEQSMNDIACRTPCSIYKDYFDEKNGSNQCNNFDGNMISLLNSSDLDKKEKSLTSTNEEDVYHSDEDNSFTRECLYDVANKCLGTKTYELTSTEDDTNRFENIDDLANYHDAIFEDGLKTDETHSMSDGESITEDASETRDQIQCTGSTQSLLSHPDIKTCTATQNFSEFGFNVEKRQENYGSDSNSHETQASELEMSDNEFHDCNTTSNVSLFRPTETLQSKIAFKEMSPLPAATPQSPRINSILDELLDASLSAYDKKSAGVESTTIDVEAANLISKTLNVVGEIDGELLKHLTEDNEVYSQEEGKIKHFLEEGLEHITVKENFIDLHKDIPRATTTEQDTEHSSLDGIICSFRDRDERSNFSSDFATERFKNKRKLSDVGVQGSVDSFKQSNSLFKRAKCSFLNIFSSASNKDMHRRPNNRVQNFKERNLVANTKNLLEIQEDTTKNNGHPEEARFSIDSPKLKSFDKFTKQNFERFGNLVDAISEFTNTSLICFEPDTDNIAQKDQSLVIDESFSIKENAVHKEDIVEKQQFTMTTEDTQRDVTDAELENLKENVLDDETKETSNVSTTINEKVVSGKNDLLCYQAERIGKNINQVEDNEIEGKEAEDEEVENEEVENEAIEGEEVEDEEVEDEEVEDEEVEDEEAEGEEVKNEEVENEEVENEEVENEEVENEEVKNEEAEGEEVKNEEVESEEVEDEEVEDDEVKDQEKNQFLDQRSTGGATKEPRVAYGVEEELANEFEKEVNHCKDAENMSGTFLGHLLRNYAPFKNIASDVGEQNSSKSAPNGTALNDYGDKNICTFKTTATMDSSDSDVSYIEAEILQLADDDIHILPINYHHASEFSNGSQSPTPSIEVKMEITSSDQTVSFEDITEFMKVDESFNRIKLETDISQNDVPIIEVMPPSEPVNVETKLLTVNEKLNTSDSNASGRKLSAPPVAVRTRSRSPSRRSEISKTLLNTENISKIDLSYKANRVISYGSDEDPIELNPNLPRIYPEMVEEADNFIENDFERHGLEEKLKIVSSDAEEDSQQKIVVKKRVSKKKKKVAEINVEDSVDPSVATFEERLQANSSVVKGKSYTGKVFKKKYHRRNAKGVRGKKRGRGTSGKSN</sequence>
<feature type="compositionally biased region" description="Basic residues" evidence="1">
    <location>
        <begin position="1423"/>
        <end position="1440"/>
    </location>
</feature>
<organism evidence="2 3">
    <name type="scientific">Pichia inconspicua</name>
    <dbReference type="NCBI Taxonomy" id="52247"/>
    <lineage>
        <taxon>Eukaryota</taxon>
        <taxon>Fungi</taxon>
        <taxon>Dikarya</taxon>
        <taxon>Ascomycota</taxon>
        <taxon>Saccharomycotina</taxon>
        <taxon>Pichiomycetes</taxon>
        <taxon>Pichiales</taxon>
        <taxon>Pichiaceae</taxon>
        <taxon>Pichia</taxon>
    </lineage>
</organism>
<feature type="compositionally biased region" description="Basic and acidic residues" evidence="1">
    <location>
        <begin position="1011"/>
        <end position="1027"/>
    </location>
</feature>
<proteinExistence type="predicted"/>
<feature type="region of interest" description="Disordered" evidence="1">
    <location>
        <begin position="939"/>
        <end position="1064"/>
    </location>
</feature>
<evidence type="ECO:0000313" key="3">
    <source>
        <dbReference type="Proteomes" id="UP000307173"/>
    </source>
</evidence>
<evidence type="ECO:0000313" key="2">
    <source>
        <dbReference type="EMBL" id="TID29758.1"/>
    </source>
</evidence>
<feature type="compositionally biased region" description="Acidic residues" evidence="1">
    <location>
        <begin position="939"/>
        <end position="985"/>
    </location>
</feature>
<feature type="compositionally biased region" description="Acidic residues" evidence="1">
    <location>
        <begin position="1028"/>
        <end position="1044"/>
    </location>
</feature>
<feature type="region of interest" description="Disordered" evidence="1">
    <location>
        <begin position="1259"/>
        <end position="1288"/>
    </location>
</feature>
<accession>A0A4T0X359</accession>
<comment type="caution">
    <text evidence="2">The sequence shown here is derived from an EMBL/GenBank/DDBJ whole genome shotgun (WGS) entry which is preliminary data.</text>
</comment>
<dbReference type="EMBL" id="SELW01000262">
    <property type="protein sequence ID" value="TID29758.1"/>
    <property type="molecule type" value="Genomic_DNA"/>
</dbReference>
<protein>
    <submittedName>
        <fullName evidence="2">Uncharacterized protein</fullName>
    </submittedName>
</protein>
<reference evidence="2 3" key="1">
    <citation type="journal article" date="2019" name="Front. Genet.">
        <title>Whole-Genome Sequencing of the Opportunistic Yeast Pathogen Candida inconspicua Uncovers Its Hybrid Origin.</title>
        <authorList>
            <person name="Mixao V."/>
            <person name="Hansen A.P."/>
            <person name="Saus E."/>
            <person name="Boekhout T."/>
            <person name="Lass-Florl C."/>
            <person name="Gabaldon T."/>
        </authorList>
    </citation>
    <scope>NUCLEOTIDE SEQUENCE [LARGE SCALE GENOMIC DNA]</scope>
    <source>
        <strain evidence="2 3">CBS 180</strain>
    </source>
</reference>
<dbReference type="STRING" id="52247.A0A4T0X359"/>
<feature type="region of interest" description="Disordered" evidence="1">
    <location>
        <begin position="257"/>
        <end position="276"/>
    </location>
</feature>
<keyword evidence="3" id="KW-1185">Reference proteome</keyword>
<gene>
    <name evidence="2" type="ORF">CANINC_001676</name>
</gene>
<feature type="region of interest" description="Disordered" evidence="1">
    <location>
        <begin position="1423"/>
        <end position="1447"/>
    </location>
</feature>
<dbReference type="OrthoDB" id="3998282at2759"/>
<evidence type="ECO:0000256" key="1">
    <source>
        <dbReference type="SAM" id="MobiDB-lite"/>
    </source>
</evidence>
<name>A0A4T0X359_9ASCO</name>
<dbReference type="Proteomes" id="UP000307173">
    <property type="component" value="Unassembled WGS sequence"/>
</dbReference>
<feature type="compositionally biased region" description="Acidic residues" evidence="1">
    <location>
        <begin position="993"/>
        <end position="1010"/>
    </location>
</feature>